<dbReference type="Proteomes" id="UP000638836">
    <property type="component" value="Unassembled WGS sequence"/>
</dbReference>
<reference evidence="2 3" key="1">
    <citation type="journal article" date="2020" name="Microorganisms">
        <title>New Insight into Antimicrobial Compounds from Food and Marine-Sourced Carnobacterium Species through Phenotype and Genome Analyses.</title>
        <authorList>
            <person name="Begrem S."/>
            <person name="Ivaniuk F."/>
            <person name="Gigout-Chevalier F."/>
            <person name="Kolypczuk L."/>
            <person name="Bonnetot S."/>
            <person name="Leroi F."/>
            <person name="Grovel O."/>
            <person name="Delbarre-Ladrat C."/>
            <person name="Passerini D."/>
        </authorList>
    </citation>
    <scope>NUCLEOTIDE SEQUENCE [LARGE SCALE GENOMIC DNA]</scope>
    <source>
        <strain evidence="2 3">MIP2551</strain>
    </source>
</reference>
<dbReference type="Pfam" id="PF13175">
    <property type="entry name" value="AAA_15"/>
    <property type="match status" value="1"/>
</dbReference>
<dbReference type="InterPro" id="IPR051396">
    <property type="entry name" value="Bact_Antivir_Def_Nuclease"/>
</dbReference>
<proteinExistence type="predicted"/>
<dbReference type="InterPro" id="IPR027417">
    <property type="entry name" value="P-loop_NTPase"/>
</dbReference>
<dbReference type="Gene3D" id="3.40.50.300">
    <property type="entry name" value="P-loop containing nucleotide triphosphate hydrolases"/>
    <property type="match status" value="1"/>
</dbReference>
<accession>A0ABR7TA34</accession>
<dbReference type="InterPro" id="IPR041685">
    <property type="entry name" value="AAA_GajA/Old/RecF-like"/>
</dbReference>
<name>A0ABR7TA34_9LACT</name>
<dbReference type="PANTHER" id="PTHR43581:SF3">
    <property type="entry name" value="AAA+ ATPASE DOMAIN-CONTAINING PROTEIN"/>
    <property type="match status" value="1"/>
</dbReference>
<dbReference type="EMBL" id="WNJQ01000002">
    <property type="protein sequence ID" value="MBC9824822.1"/>
    <property type="molecule type" value="Genomic_DNA"/>
</dbReference>
<keyword evidence="3" id="KW-1185">Reference proteome</keyword>
<dbReference type="SMART" id="SM00382">
    <property type="entry name" value="AAA"/>
    <property type="match status" value="1"/>
</dbReference>
<sequence>MKYLSSITFPDKEKEFDFFLEIKRTIYNSFYPFQVLPKHSFERIDFKPITILYGGNGSGKTTALNIIAEKLELKRDSNFNKSNFFVNYISLCAIDIVETIPIHSRIITSDDVFDYILTIRSLNDGIDLKREALFEEYLEAKYSKFQMHSLEDYDQLRKVTDARSKSQSHYVRDKLMGNVREHSNGENAFRYFTNKIEENGLYVLDEPENSLSPIRQMELMQFIEDSARFFGCQFIISTHSPFFLALREAKIYDLDSDPVDVKKWTELENVQTYYNFFKEHQEEFHLSENKNKD</sequence>
<evidence type="ECO:0000313" key="3">
    <source>
        <dbReference type="Proteomes" id="UP000638836"/>
    </source>
</evidence>
<dbReference type="PANTHER" id="PTHR43581">
    <property type="entry name" value="ATP/GTP PHOSPHATASE"/>
    <property type="match status" value="1"/>
</dbReference>
<protein>
    <submittedName>
        <fullName evidence="2">AAA family ATPase</fullName>
    </submittedName>
</protein>
<dbReference type="SUPFAM" id="SSF52540">
    <property type="entry name" value="P-loop containing nucleoside triphosphate hydrolases"/>
    <property type="match status" value="1"/>
</dbReference>
<comment type="caution">
    <text evidence="2">The sequence shown here is derived from an EMBL/GenBank/DDBJ whole genome shotgun (WGS) entry which is preliminary data.</text>
</comment>
<dbReference type="RefSeq" id="WP_023177859.1">
    <property type="nucleotide sequence ID" value="NZ_WNJQ01000002.1"/>
</dbReference>
<evidence type="ECO:0000259" key="1">
    <source>
        <dbReference type="SMART" id="SM00382"/>
    </source>
</evidence>
<organism evidence="2 3">
    <name type="scientific">Carnobacterium inhibens</name>
    <dbReference type="NCBI Taxonomy" id="147709"/>
    <lineage>
        <taxon>Bacteria</taxon>
        <taxon>Bacillati</taxon>
        <taxon>Bacillota</taxon>
        <taxon>Bacilli</taxon>
        <taxon>Lactobacillales</taxon>
        <taxon>Carnobacteriaceae</taxon>
        <taxon>Carnobacterium</taxon>
    </lineage>
</organism>
<dbReference type="InterPro" id="IPR003593">
    <property type="entry name" value="AAA+_ATPase"/>
</dbReference>
<evidence type="ECO:0000313" key="2">
    <source>
        <dbReference type="EMBL" id="MBC9824822.1"/>
    </source>
</evidence>
<feature type="domain" description="AAA+ ATPase" evidence="1">
    <location>
        <begin position="46"/>
        <end position="257"/>
    </location>
</feature>
<gene>
    <name evidence="2" type="ORF">GLO26_03130</name>
</gene>